<name>A0ABU2FGH9_9EURY</name>
<dbReference type="InterPro" id="IPR028098">
    <property type="entry name" value="Glyco_trans_4-like_N"/>
</dbReference>
<evidence type="ECO:0000256" key="1">
    <source>
        <dbReference type="ARBA" id="ARBA00022679"/>
    </source>
</evidence>
<dbReference type="PANTHER" id="PTHR46401">
    <property type="entry name" value="GLYCOSYLTRANSFERASE WBBK-RELATED"/>
    <property type="match status" value="1"/>
</dbReference>
<dbReference type="CDD" id="cd03801">
    <property type="entry name" value="GT4_PimA-like"/>
    <property type="match status" value="1"/>
</dbReference>
<dbReference type="EMBL" id="JAMQON010000006">
    <property type="protein sequence ID" value="MDS0261356.1"/>
    <property type="molecule type" value="Genomic_DNA"/>
</dbReference>
<keyword evidence="5" id="KW-1185">Reference proteome</keyword>
<dbReference type="Gene3D" id="3.40.50.2000">
    <property type="entry name" value="Glycogen Phosphorylase B"/>
    <property type="match status" value="2"/>
</dbReference>
<dbReference type="SUPFAM" id="SSF53756">
    <property type="entry name" value="UDP-Glycosyltransferase/glycogen phosphorylase"/>
    <property type="match status" value="1"/>
</dbReference>
<dbReference type="Pfam" id="PF00534">
    <property type="entry name" value="Glycos_transf_1"/>
    <property type="match status" value="1"/>
</dbReference>
<dbReference type="PANTHER" id="PTHR46401:SF2">
    <property type="entry name" value="GLYCOSYLTRANSFERASE WBBK-RELATED"/>
    <property type="match status" value="1"/>
</dbReference>
<dbReference type="Pfam" id="PF13439">
    <property type="entry name" value="Glyco_transf_4"/>
    <property type="match status" value="1"/>
</dbReference>
<proteinExistence type="predicted"/>
<evidence type="ECO:0000259" key="3">
    <source>
        <dbReference type="Pfam" id="PF13439"/>
    </source>
</evidence>
<dbReference type="Proteomes" id="UP001259659">
    <property type="component" value="Unassembled WGS sequence"/>
</dbReference>
<feature type="domain" description="Glycosyl transferase family 1" evidence="2">
    <location>
        <begin position="196"/>
        <end position="325"/>
    </location>
</feature>
<reference evidence="4 5" key="1">
    <citation type="submission" date="2022-06" db="EMBL/GenBank/DDBJ databases">
        <title>Haloarcula sp. a new haloarchaeum isolate from saline soil.</title>
        <authorList>
            <person name="Strakova D."/>
            <person name="Galisteo C."/>
            <person name="Sanchez-Porro C."/>
            <person name="Ventosa A."/>
        </authorList>
    </citation>
    <scope>NUCLEOTIDE SEQUENCE [LARGE SCALE GENOMIC DNA]</scope>
    <source>
        <strain evidence="4 5">S1CR25-12</strain>
    </source>
</reference>
<comment type="caution">
    <text evidence="4">The sequence shown here is derived from an EMBL/GenBank/DDBJ whole genome shotgun (WGS) entry which is preliminary data.</text>
</comment>
<organism evidence="4 5">
    <name type="scientific">Haloarcula saliterrae</name>
    <dbReference type="NCBI Taxonomy" id="2950534"/>
    <lineage>
        <taxon>Archaea</taxon>
        <taxon>Methanobacteriati</taxon>
        <taxon>Methanobacteriota</taxon>
        <taxon>Stenosarchaea group</taxon>
        <taxon>Halobacteria</taxon>
        <taxon>Halobacteriales</taxon>
        <taxon>Haloarculaceae</taxon>
        <taxon>Haloarcula</taxon>
    </lineage>
</organism>
<dbReference type="RefSeq" id="WP_310921182.1">
    <property type="nucleotide sequence ID" value="NZ_JAMQON010000006.1"/>
</dbReference>
<sequence>MADNETDTDAEPAVRMIGTLPPNRGVPGYCETLYHGIDEKLDAFTFAGWRELYPASLYPGESGTTCEPPTEGEHIERSLAWYDPVSWLRAGLNPDTDLLHAQWWSYPLAIPYVVMFVASKLRGTTVLLTVHNVEPHEKTPLTRFLNNLVYLFADEYVVHSEQNKAQFCRKRAVDPDDVHVISHPTIGPEERGISKAAARRELGIDTDGGVVLFFGNVREYKGLDSLIRMVDDIGDERALELIIAGECWEDWDEYAALIESRGLTDRVHRFPGYIPEADLEFHFTAADVVALPYDYFDAQSGVAELADNFGTVSVGYDVGGLAEQVDVVAEDRAAFESALLAAVDGEVTKESVDDESVANHVRLYRALDAPRRSTPPNQ</sequence>
<evidence type="ECO:0000313" key="5">
    <source>
        <dbReference type="Proteomes" id="UP001259659"/>
    </source>
</evidence>
<keyword evidence="1" id="KW-0808">Transferase</keyword>
<accession>A0ABU2FGH9</accession>
<evidence type="ECO:0000259" key="2">
    <source>
        <dbReference type="Pfam" id="PF00534"/>
    </source>
</evidence>
<gene>
    <name evidence="4" type="ORF">NDI56_18300</name>
</gene>
<evidence type="ECO:0000313" key="4">
    <source>
        <dbReference type="EMBL" id="MDS0261356.1"/>
    </source>
</evidence>
<dbReference type="InterPro" id="IPR001296">
    <property type="entry name" value="Glyco_trans_1"/>
</dbReference>
<feature type="domain" description="Glycosyltransferase subfamily 4-like N-terminal" evidence="3">
    <location>
        <begin position="87"/>
        <end position="183"/>
    </location>
</feature>
<protein>
    <submittedName>
        <fullName evidence="4">Glycosyltransferase family 4 protein</fullName>
    </submittedName>
</protein>